<dbReference type="SUPFAM" id="SSF56935">
    <property type="entry name" value="Porins"/>
    <property type="match status" value="1"/>
</dbReference>
<keyword evidence="6" id="KW-0408">Iron</keyword>
<gene>
    <name evidence="16" type="ORF">LK12_13420</name>
</gene>
<evidence type="ECO:0000256" key="13">
    <source>
        <dbReference type="SAM" id="SignalP"/>
    </source>
</evidence>
<feature type="domain" description="TonB-dependent receptor plug" evidence="15">
    <location>
        <begin position="63"/>
        <end position="168"/>
    </location>
</feature>
<keyword evidence="17" id="KW-1185">Reference proteome</keyword>
<evidence type="ECO:0000256" key="1">
    <source>
        <dbReference type="ARBA" id="ARBA00004571"/>
    </source>
</evidence>
<dbReference type="PANTHER" id="PTHR32552">
    <property type="entry name" value="FERRICHROME IRON RECEPTOR-RELATED"/>
    <property type="match status" value="1"/>
</dbReference>
<keyword evidence="8 12" id="KW-0798">TonB box</keyword>
<evidence type="ECO:0000256" key="12">
    <source>
        <dbReference type="RuleBase" id="RU003357"/>
    </source>
</evidence>
<dbReference type="GO" id="GO:0009279">
    <property type="term" value="C:cell outer membrane"/>
    <property type="evidence" value="ECO:0007669"/>
    <property type="project" value="UniProtKB-SubCell"/>
</dbReference>
<keyword evidence="9 11" id="KW-0472">Membrane</keyword>
<feature type="chain" id="PRO_5002084785" description="TonB-dependent receptor" evidence="13">
    <location>
        <begin position="42"/>
        <end position="800"/>
    </location>
</feature>
<keyword evidence="10 11" id="KW-0998">Cell outer membrane</keyword>
<evidence type="ECO:0000313" key="16">
    <source>
        <dbReference type="EMBL" id="KHK91761.1"/>
    </source>
</evidence>
<dbReference type="OrthoDB" id="7484097at2"/>
<dbReference type="InterPro" id="IPR036942">
    <property type="entry name" value="Beta-barrel_TonB_sf"/>
</dbReference>
<evidence type="ECO:0000313" key="17">
    <source>
        <dbReference type="Proteomes" id="UP000031057"/>
    </source>
</evidence>
<reference evidence="16 17" key="1">
    <citation type="submission" date="2014-10" db="EMBL/GenBank/DDBJ databases">
        <title>Genome sequence of Novosphingobium malaysiense MUSC 273(T).</title>
        <authorList>
            <person name="Lee L.-H."/>
        </authorList>
    </citation>
    <scope>NUCLEOTIDE SEQUENCE [LARGE SCALE GENOMIC DNA]</scope>
    <source>
        <strain evidence="16 17">MUSC 273</strain>
    </source>
</reference>
<evidence type="ECO:0000256" key="6">
    <source>
        <dbReference type="ARBA" id="ARBA00023004"/>
    </source>
</evidence>
<protein>
    <recommendedName>
        <fullName evidence="18">TonB-dependent receptor</fullName>
    </recommendedName>
</protein>
<keyword evidence="2 11" id="KW-0813">Transport</keyword>
<comment type="caution">
    <text evidence="16">The sequence shown here is derived from an EMBL/GenBank/DDBJ whole genome shotgun (WGS) entry which is preliminary data.</text>
</comment>
<dbReference type="InterPro" id="IPR000531">
    <property type="entry name" value="Beta-barrel_TonB"/>
</dbReference>
<dbReference type="STRING" id="1348853.LK12_13420"/>
<evidence type="ECO:0000256" key="9">
    <source>
        <dbReference type="ARBA" id="ARBA00023136"/>
    </source>
</evidence>
<comment type="similarity">
    <text evidence="11 12">Belongs to the TonB-dependent receptor family.</text>
</comment>
<dbReference type="CDD" id="cd01347">
    <property type="entry name" value="ligand_gated_channel"/>
    <property type="match status" value="1"/>
</dbReference>
<dbReference type="Proteomes" id="UP000031057">
    <property type="component" value="Unassembled WGS sequence"/>
</dbReference>
<dbReference type="PROSITE" id="PS52016">
    <property type="entry name" value="TONB_DEPENDENT_REC_3"/>
    <property type="match status" value="1"/>
</dbReference>
<evidence type="ECO:0000256" key="2">
    <source>
        <dbReference type="ARBA" id="ARBA00022448"/>
    </source>
</evidence>
<evidence type="ECO:0008006" key="18">
    <source>
        <dbReference type="Google" id="ProtNLM"/>
    </source>
</evidence>
<sequence length="800" mass="86943">MKRKYLGQAFRPVSGASRRVAAIVCATTALTAPAFVTPALAQETSSVDKSVIIVTAQRRSEALEDVPMSVSVLNDEALKNAGVTSLRDIQNVTTGVQLGQGGAFPQPSVRGVTTVINGTYENNVAVYIDGIYQVNPQTINIDLPNISSVQVLKGPQGTLYGRNATGGAILLETITPSDWWQGEASATYARFDDKRFSGYVAGPVSDRVGISLAGYLRRSDGYMKLASRTTPGETDGNAAPLKQDSIRAKLKLALTETFTATLAYNYTRVSDGRGNMFTTFENVPPTFLLPGGELQPTKLGVAAYDIGTEVTTKQHEGSLTLQLDTAIGVVKSITGYTQNRARTSFDFDGSYIPLSWSTSRIQNRTFQQALDFTVTAIDRVDLIVGGTYFRDRTKYIDPNQFYLGPAVFGVPYDPANPAGLDSYVKFFEADFAQTKEAWAVYADATFHATDALSLNVGGRYSEETQDPWAVQTSISPTSTRPETREHAKFSKFTPRASIRYEIAPRTNVYASYSKGFRSGAFNATLPACILTDPDCYQPAKQETIDAYEIGFKTAGSMLRAEVAAFYYDYKNLQVSSTITLPDGSTFVDVTNAPKAKIKGIEGSVEFEPIENLTIRAGALYLHARYGSGFTFSGTGVSNSPAEGGGVGINSSSDPLKTYLNVSQVQDLSGLQMSRAPDFSANLGVDYFVPIGKGGVRYAANLKYTDSYVVTNPAVWGTGSGVPADRQRQQRYREGKYALYNASVTWTDPTDTYYVRVFGTNLSDHRYRLHYNGTTSYGTYSPMAEPRTYGVTIGYKFDGGS</sequence>
<keyword evidence="13" id="KW-0732">Signal</keyword>
<dbReference type="RefSeq" id="WP_039284552.1">
    <property type="nucleotide sequence ID" value="NZ_JTDI01000003.1"/>
</dbReference>
<keyword evidence="4" id="KW-0410">Iron transport</keyword>
<keyword evidence="5 11" id="KW-0812">Transmembrane</keyword>
<accession>A0A0B1ZMH6</accession>
<dbReference type="PANTHER" id="PTHR32552:SF81">
    <property type="entry name" value="TONB-DEPENDENT OUTER MEMBRANE RECEPTOR"/>
    <property type="match status" value="1"/>
</dbReference>
<comment type="subcellular location">
    <subcellularLocation>
        <location evidence="1 11">Cell outer membrane</location>
        <topology evidence="1 11">Multi-pass membrane protein</topology>
    </subcellularLocation>
</comment>
<keyword evidence="7" id="KW-0406">Ion transport</keyword>
<evidence type="ECO:0000256" key="8">
    <source>
        <dbReference type="ARBA" id="ARBA00023077"/>
    </source>
</evidence>
<evidence type="ECO:0000256" key="11">
    <source>
        <dbReference type="PROSITE-ProRule" id="PRU01360"/>
    </source>
</evidence>
<evidence type="ECO:0000256" key="7">
    <source>
        <dbReference type="ARBA" id="ARBA00023065"/>
    </source>
</evidence>
<dbReference type="Pfam" id="PF07715">
    <property type="entry name" value="Plug"/>
    <property type="match status" value="1"/>
</dbReference>
<evidence type="ECO:0000259" key="15">
    <source>
        <dbReference type="Pfam" id="PF07715"/>
    </source>
</evidence>
<dbReference type="Gene3D" id="2.40.170.20">
    <property type="entry name" value="TonB-dependent receptor, beta-barrel domain"/>
    <property type="match status" value="1"/>
</dbReference>
<dbReference type="InterPro" id="IPR039426">
    <property type="entry name" value="TonB-dep_rcpt-like"/>
</dbReference>
<feature type="domain" description="TonB-dependent receptor-like beta-barrel" evidence="14">
    <location>
        <begin position="261"/>
        <end position="761"/>
    </location>
</feature>
<dbReference type="AlphaFoldDB" id="A0A0B1ZMH6"/>
<proteinExistence type="inferred from homology"/>
<keyword evidence="3 11" id="KW-1134">Transmembrane beta strand</keyword>
<feature type="signal peptide" evidence="13">
    <location>
        <begin position="1"/>
        <end position="41"/>
    </location>
</feature>
<evidence type="ECO:0000256" key="10">
    <source>
        <dbReference type="ARBA" id="ARBA00023237"/>
    </source>
</evidence>
<organism evidence="16 17">
    <name type="scientific">Novosphingobium malaysiense</name>
    <dbReference type="NCBI Taxonomy" id="1348853"/>
    <lineage>
        <taxon>Bacteria</taxon>
        <taxon>Pseudomonadati</taxon>
        <taxon>Pseudomonadota</taxon>
        <taxon>Alphaproteobacteria</taxon>
        <taxon>Sphingomonadales</taxon>
        <taxon>Sphingomonadaceae</taxon>
        <taxon>Novosphingobium</taxon>
    </lineage>
</organism>
<dbReference type="EMBL" id="JTDI01000003">
    <property type="protein sequence ID" value="KHK91761.1"/>
    <property type="molecule type" value="Genomic_DNA"/>
</dbReference>
<name>A0A0B1ZMH6_9SPHN</name>
<dbReference type="InterPro" id="IPR012910">
    <property type="entry name" value="Plug_dom"/>
</dbReference>
<dbReference type="GO" id="GO:0006826">
    <property type="term" value="P:iron ion transport"/>
    <property type="evidence" value="ECO:0007669"/>
    <property type="project" value="UniProtKB-KW"/>
</dbReference>
<evidence type="ECO:0000256" key="5">
    <source>
        <dbReference type="ARBA" id="ARBA00022692"/>
    </source>
</evidence>
<evidence type="ECO:0000259" key="14">
    <source>
        <dbReference type="Pfam" id="PF00593"/>
    </source>
</evidence>
<evidence type="ECO:0000256" key="4">
    <source>
        <dbReference type="ARBA" id="ARBA00022496"/>
    </source>
</evidence>
<evidence type="ECO:0000256" key="3">
    <source>
        <dbReference type="ARBA" id="ARBA00022452"/>
    </source>
</evidence>
<dbReference type="Pfam" id="PF00593">
    <property type="entry name" value="TonB_dep_Rec_b-barrel"/>
    <property type="match status" value="1"/>
</dbReference>